<accession>A0A3N2D995</accession>
<feature type="chain" id="PRO_5039233059" evidence="6">
    <location>
        <begin position="23"/>
        <end position="432"/>
    </location>
</feature>
<comment type="subcellular location">
    <subcellularLocation>
        <location evidence="1">Cell envelope</location>
    </subcellularLocation>
</comment>
<comment type="caution">
    <text evidence="7">The sequence shown here is derived from an EMBL/GenBank/DDBJ whole genome shotgun (WGS) entry which is preliminary data.</text>
</comment>
<dbReference type="PANTHER" id="PTHR43649:SF31">
    <property type="entry name" value="SN-GLYCEROL-3-PHOSPHATE-BINDING PERIPLASMIC PROTEIN UGPB"/>
    <property type="match status" value="1"/>
</dbReference>
<feature type="region of interest" description="Disordered" evidence="5">
    <location>
        <begin position="30"/>
        <end position="51"/>
    </location>
</feature>
<gene>
    <name evidence="7" type="ORF">EDD28_0934</name>
</gene>
<proteinExistence type="inferred from homology"/>
<protein>
    <submittedName>
        <fullName evidence="7">Carbohydrate ABC transporter substrate-binding protein (CUT1 family)</fullName>
    </submittedName>
</protein>
<dbReference type="AlphaFoldDB" id="A0A3N2D995"/>
<dbReference type="InterPro" id="IPR006059">
    <property type="entry name" value="SBP"/>
</dbReference>
<dbReference type="PANTHER" id="PTHR43649">
    <property type="entry name" value="ARABINOSE-BINDING PROTEIN-RELATED"/>
    <property type="match status" value="1"/>
</dbReference>
<dbReference type="Proteomes" id="UP000275356">
    <property type="component" value="Unassembled WGS sequence"/>
</dbReference>
<evidence type="ECO:0000256" key="4">
    <source>
        <dbReference type="ARBA" id="ARBA00022729"/>
    </source>
</evidence>
<evidence type="ECO:0000256" key="5">
    <source>
        <dbReference type="SAM" id="MobiDB-lite"/>
    </source>
</evidence>
<evidence type="ECO:0000256" key="2">
    <source>
        <dbReference type="ARBA" id="ARBA00008520"/>
    </source>
</evidence>
<evidence type="ECO:0000256" key="6">
    <source>
        <dbReference type="SAM" id="SignalP"/>
    </source>
</evidence>
<sequence>MMRIARRHAGIVLAGAVALTLAACGSGSTGGGGGTAGSDGGSTDGAGGSAGGGEKVTLRWAMSADSQAEVDVWNHLADMVTEAYPEIEVTFESTPYREYYNKLTAQAASNDLACIAGLQAQRVSDVGSLFVDLAPYFEQTGFDIADYSESIVEGLTSDGAQLAVPYDFGPFVVYVNKDLFDAAGLEQPQPGWTFEEFIAAAEALTKDGTYGWAVNGSPDAWLGWALSVGGVYMADGEPTLTDPGVVDGFGREVSLVTEYGVAQAPDASGQAGGASDLWRNGRAAMYIDGPWQLINARTTVDFEVGLTTLPSVDGTSITTMSGTGFGITSSCKNPDEAWKAISVIIGPEAQQYIADAGRGFPAYTAAQESWYETAGVDGAREAIETALETVDPYPTPAGWQQVSALLVQYSTEAFSGARTPAQVLELVQQQAG</sequence>
<dbReference type="PROSITE" id="PS51257">
    <property type="entry name" value="PROKAR_LIPOPROTEIN"/>
    <property type="match status" value="1"/>
</dbReference>
<evidence type="ECO:0000313" key="8">
    <source>
        <dbReference type="Proteomes" id="UP000275356"/>
    </source>
</evidence>
<keyword evidence="8" id="KW-1185">Reference proteome</keyword>
<name>A0A3N2D995_9MICO</name>
<dbReference type="Gene3D" id="3.40.190.10">
    <property type="entry name" value="Periplasmic binding protein-like II"/>
    <property type="match status" value="1"/>
</dbReference>
<evidence type="ECO:0000256" key="3">
    <source>
        <dbReference type="ARBA" id="ARBA00022448"/>
    </source>
</evidence>
<dbReference type="InterPro" id="IPR050490">
    <property type="entry name" value="Bact_solute-bd_prot1"/>
</dbReference>
<evidence type="ECO:0000256" key="1">
    <source>
        <dbReference type="ARBA" id="ARBA00004196"/>
    </source>
</evidence>
<dbReference type="GO" id="GO:0030313">
    <property type="term" value="C:cell envelope"/>
    <property type="evidence" value="ECO:0007669"/>
    <property type="project" value="UniProtKB-SubCell"/>
</dbReference>
<organism evidence="7 8">
    <name type="scientific">Salana multivorans</name>
    <dbReference type="NCBI Taxonomy" id="120377"/>
    <lineage>
        <taxon>Bacteria</taxon>
        <taxon>Bacillati</taxon>
        <taxon>Actinomycetota</taxon>
        <taxon>Actinomycetes</taxon>
        <taxon>Micrococcales</taxon>
        <taxon>Beutenbergiaceae</taxon>
        <taxon>Salana</taxon>
    </lineage>
</organism>
<reference evidence="7 8" key="1">
    <citation type="submission" date="2018-11" db="EMBL/GenBank/DDBJ databases">
        <title>Sequencing the genomes of 1000 actinobacteria strains.</title>
        <authorList>
            <person name="Klenk H.-P."/>
        </authorList>
    </citation>
    <scope>NUCLEOTIDE SEQUENCE [LARGE SCALE GENOMIC DNA]</scope>
    <source>
        <strain evidence="7 8">DSM 13521</strain>
    </source>
</reference>
<dbReference type="Pfam" id="PF01547">
    <property type="entry name" value="SBP_bac_1"/>
    <property type="match status" value="1"/>
</dbReference>
<dbReference type="SUPFAM" id="SSF53850">
    <property type="entry name" value="Periplasmic binding protein-like II"/>
    <property type="match status" value="1"/>
</dbReference>
<evidence type="ECO:0000313" key="7">
    <source>
        <dbReference type="EMBL" id="ROR96351.1"/>
    </source>
</evidence>
<feature type="signal peptide" evidence="6">
    <location>
        <begin position="1"/>
        <end position="22"/>
    </location>
</feature>
<keyword evidence="4 6" id="KW-0732">Signal</keyword>
<dbReference type="EMBL" id="RKHQ01000001">
    <property type="protein sequence ID" value="ROR96351.1"/>
    <property type="molecule type" value="Genomic_DNA"/>
</dbReference>
<dbReference type="CDD" id="cd13585">
    <property type="entry name" value="PBP2_TMBP_like"/>
    <property type="match status" value="1"/>
</dbReference>
<comment type="similarity">
    <text evidence="2">Belongs to the bacterial solute-binding protein 1 family.</text>
</comment>
<keyword evidence="3" id="KW-0813">Transport</keyword>